<gene>
    <name evidence="1" type="ORF">RHOFW104T7_06175</name>
</gene>
<proteinExistence type="predicted"/>
<dbReference type="EMBL" id="LVJS01000016">
    <property type="protein sequence ID" value="KZC24921.1"/>
    <property type="molecule type" value="Genomic_DNA"/>
</dbReference>
<dbReference type="Proteomes" id="UP000076131">
    <property type="component" value="Unassembled WGS sequence"/>
</dbReference>
<keyword evidence="2" id="KW-1185">Reference proteome</keyword>
<reference evidence="1 2" key="1">
    <citation type="journal article" date="2016" name="MBio">
        <title>Lateral Gene Transfer in a Heavy Metal-Contaminated-Groundwater Microbial Community.</title>
        <authorList>
            <person name="Hemme C.L."/>
            <person name="Green S.J."/>
            <person name="Rishishwar L."/>
            <person name="Prakash O."/>
            <person name="Pettenato A."/>
            <person name="Chakraborty R."/>
            <person name="Deutschbauer A.M."/>
            <person name="Van Nostrand J.D."/>
            <person name="Wu L."/>
            <person name="He Z."/>
            <person name="Jordan I.K."/>
            <person name="Hazen T.C."/>
            <person name="Arkin A.P."/>
            <person name="Kostka J.E."/>
            <person name="Zhou J."/>
        </authorList>
    </citation>
    <scope>NUCLEOTIDE SEQUENCE [LARGE SCALE GENOMIC DNA]</scope>
    <source>
        <strain evidence="1 2">FW104-T7</strain>
    </source>
</reference>
<accession>A0A154QL97</accession>
<name>A0A154QL97_9GAMM</name>
<protein>
    <submittedName>
        <fullName evidence="1">Uncharacterized protein</fullName>
    </submittedName>
</protein>
<dbReference type="AlphaFoldDB" id="A0A154QL97"/>
<evidence type="ECO:0000313" key="1">
    <source>
        <dbReference type="EMBL" id="KZC24921.1"/>
    </source>
</evidence>
<organism evidence="1 2">
    <name type="scientific">Rhodanobacter thiooxydans</name>
    <dbReference type="NCBI Taxonomy" id="416169"/>
    <lineage>
        <taxon>Bacteria</taxon>
        <taxon>Pseudomonadati</taxon>
        <taxon>Pseudomonadota</taxon>
        <taxon>Gammaproteobacteria</taxon>
        <taxon>Lysobacterales</taxon>
        <taxon>Rhodanobacteraceae</taxon>
        <taxon>Rhodanobacter</taxon>
    </lineage>
</organism>
<comment type="caution">
    <text evidence="1">The sequence shown here is derived from an EMBL/GenBank/DDBJ whole genome shotgun (WGS) entry which is preliminary data.</text>
</comment>
<sequence>MGHDKSRSSVSVGAVDWNDPHLDALLQKVDGWKVDNRSDQPPQEVQIHVSSGWTANSVVSKPAQLISIDEQTMVLVTRFPLPQGDHVRVDNQQAGGTRSVWGWIIEGREGYRIEDREHGLFLNKLRIG</sequence>
<evidence type="ECO:0000313" key="2">
    <source>
        <dbReference type="Proteomes" id="UP000076131"/>
    </source>
</evidence>